<dbReference type="Pfam" id="PF22936">
    <property type="entry name" value="Pol_BBD"/>
    <property type="match status" value="1"/>
</dbReference>
<dbReference type="EMBL" id="ASHM01019765">
    <property type="protein sequence ID" value="PNY01160.1"/>
    <property type="molecule type" value="Genomic_DNA"/>
</dbReference>
<reference evidence="5 6" key="1">
    <citation type="journal article" date="2014" name="Am. J. Bot.">
        <title>Genome assembly and annotation for red clover (Trifolium pratense; Fabaceae).</title>
        <authorList>
            <person name="Istvanek J."/>
            <person name="Jaros M."/>
            <person name="Krenek A."/>
            <person name="Repkova J."/>
        </authorList>
    </citation>
    <scope>NUCLEOTIDE SEQUENCE [LARGE SCALE GENOMIC DNA]</scope>
    <source>
        <strain evidence="6">cv. Tatra</strain>
        <tissue evidence="5">Young leaves</tissue>
    </source>
</reference>
<evidence type="ECO:0000256" key="2">
    <source>
        <dbReference type="SAM" id="MobiDB-lite"/>
    </source>
</evidence>
<feature type="domain" description="Reverse transcriptase Ty1/copia-type" evidence="3">
    <location>
        <begin position="586"/>
        <end position="762"/>
    </location>
</feature>
<feature type="non-terminal residue" evidence="5">
    <location>
        <position position="827"/>
    </location>
</feature>
<proteinExistence type="predicted"/>
<feature type="compositionally biased region" description="Polar residues" evidence="2">
    <location>
        <begin position="185"/>
        <end position="196"/>
    </location>
</feature>
<dbReference type="InterPro" id="IPR013103">
    <property type="entry name" value="RVT_2"/>
</dbReference>
<organism evidence="5 6">
    <name type="scientific">Trifolium pratense</name>
    <name type="common">Red clover</name>
    <dbReference type="NCBI Taxonomy" id="57577"/>
    <lineage>
        <taxon>Eukaryota</taxon>
        <taxon>Viridiplantae</taxon>
        <taxon>Streptophyta</taxon>
        <taxon>Embryophyta</taxon>
        <taxon>Tracheophyta</taxon>
        <taxon>Spermatophyta</taxon>
        <taxon>Magnoliopsida</taxon>
        <taxon>eudicotyledons</taxon>
        <taxon>Gunneridae</taxon>
        <taxon>Pentapetalae</taxon>
        <taxon>rosids</taxon>
        <taxon>fabids</taxon>
        <taxon>Fabales</taxon>
        <taxon>Fabaceae</taxon>
        <taxon>Papilionoideae</taxon>
        <taxon>50 kb inversion clade</taxon>
        <taxon>NPAAA clade</taxon>
        <taxon>Hologalegina</taxon>
        <taxon>IRL clade</taxon>
        <taxon>Trifolieae</taxon>
        <taxon>Trifolium</taxon>
    </lineage>
</organism>
<gene>
    <name evidence="5" type="ORF">L195_g024449</name>
</gene>
<keyword evidence="1" id="KW-0645">Protease</keyword>
<evidence type="ECO:0000313" key="5">
    <source>
        <dbReference type="EMBL" id="PNY01160.1"/>
    </source>
</evidence>
<dbReference type="SUPFAM" id="SSF56672">
    <property type="entry name" value="DNA/RNA polymerases"/>
    <property type="match status" value="1"/>
</dbReference>
<name>A0A2K3NDQ7_TRIPR</name>
<dbReference type="InterPro" id="IPR054722">
    <property type="entry name" value="PolX-like_BBD"/>
</dbReference>
<sequence>MSVVTYYGKLKLLWDDLANYDQIPVCSCGRCKCDISSKLEKRREEERVHQFLMGLDDAIYGTVRSNLLATDPLPNLNRVYSTMIQEERVKTMTRTTEERREVMSLAVQTNGRAVKGSWDGKDKCTHCHREGHEAGGCFQLVGYPDWWGDRPKIEGKYGGRGKPIQRSGTGRGRRGTARANAVHTGGTSSETAISQGDGSGLAGITAEQLQTLVGLLNAQKTNCNDKMTGEYDTSTWIIDTGCSNHMTGNLKHMRELQDIQSCPVGLPNGEHAAAVKQGSVVLEGGLKLTNVLFVPKLNCNLISVSQMMDELKCVIQFTNKLCVVQDRTSRTLIGAGERKDGLYFFRGVRRERTYKIDGLHPMDLWHKRLGHPSLKITQLIPQINITSRKDGHSSNCNLEEFVDDFDGVEETDHTLGTQESNDMRVDNMNSKLDGGIDAGSSQNMNIQETTLSSTTSTTSDNEEVDEQGADLQNMDKEDTMSPSIPVAEPMLGRGHRIKQPSIRLQNHVTNTARRLSPSNCPPPPKVNSGAPYPITNYVNYDHFSIAHRAFLSAVSQEKEPITYADAMKDSRWREAMQSEIHALEINGTWTVTELPPGKKALGCKWVYKIKHKSDGSVERFKARLVILGNHQKEGIDYTETFAPVVKMVTVRAVLAVAATRDWELHQMDVHNAFLHGDLEEIVYMKPPPGFLPQRSGTVCKLNKSLYGLKQAPRCWFAKLSASLKHYGFLQSRSDYSLFVLQKPGVHIVVLVYVDDLVITGIEVARSSAGIFLCQRKYALDIIAETGLMGAKPSNVPIEQNHRLALAADVPFPHPEQYRRLVGRLIYL</sequence>
<dbReference type="AlphaFoldDB" id="A0A2K3NDQ7"/>
<keyword evidence="1" id="KW-0064">Aspartyl protease</keyword>
<feature type="region of interest" description="Disordered" evidence="2">
    <location>
        <begin position="420"/>
        <end position="443"/>
    </location>
</feature>
<evidence type="ECO:0000259" key="3">
    <source>
        <dbReference type="Pfam" id="PF07727"/>
    </source>
</evidence>
<feature type="domain" description="Retrovirus-related Pol polyprotein from transposon TNT 1-94-like beta-barrel" evidence="4">
    <location>
        <begin position="236"/>
        <end position="309"/>
    </location>
</feature>
<protein>
    <submittedName>
        <fullName evidence="5">Retrovirus-related Pol polyprotein from transposon TNT 1-94</fullName>
    </submittedName>
</protein>
<dbReference type="Proteomes" id="UP000236291">
    <property type="component" value="Unassembled WGS sequence"/>
</dbReference>
<comment type="caution">
    <text evidence="5">The sequence shown here is derived from an EMBL/GenBank/DDBJ whole genome shotgun (WGS) entry which is preliminary data.</text>
</comment>
<dbReference type="GO" id="GO:0004190">
    <property type="term" value="F:aspartic-type endopeptidase activity"/>
    <property type="evidence" value="ECO:0007669"/>
    <property type="project" value="UniProtKB-KW"/>
</dbReference>
<evidence type="ECO:0000313" key="6">
    <source>
        <dbReference type="Proteomes" id="UP000236291"/>
    </source>
</evidence>
<reference evidence="5 6" key="2">
    <citation type="journal article" date="2017" name="Front. Plant Sci.">
        <title>Gene Classification and Mining of Molecular Markers Useful in Red Clover (Trifolium pratense) Breeding.</title>
        <authorList>
            <person name="Istvanek J."/>
            <person name="Dluhosova J."/>
            <person name="Dluhos P."/>
            <person name="Patkova L."/>
            <person name="Nedelnik J."/>
            <person name="Repkova J."/>
        </authorList>
    </citation>
    <scope>NUCLEOTIDE SEQUENCE [LARGE SCALE GENOMIC DNA]</scope>
    <source>
        <strain evidence="6">cv. Tatra</strain>
        <tissue evidence="5">Young leaves</tissue>
    </source>
</reference>
<dbReference type="PANTHER" id="PTHR34222:SF28">
    <property type="entry name" value="CCHC-TYPE DOMAIN-CONTAINING PROTEIN"/>
    <property type="match status" value="1"/>
</dbReference>
<dbReference type="PANTHER" id="PTHR34222">
    <property type="entry name" value="GAG_PRE-INTEGRS DOMAIN-CONTAINING PROTEIN"/>
    <property type="match status" value="1"/>
</dbReference>
<dbReference type="InterPro" id="IPR043502">
    <property type="entry name" value="DNA/RNA_pol_sf"/>
</dbReference>
<feature type="region of interest" description="Disordered" evidence="2">
    <location>
        <begin position="154"/>
        <end position="197"/>
    </location>
</feature>
<dbReference type="Pfam" id="PF07727">
    <property type="entry name" value="RVT_2"/>
    <property type="match status" value="1"/>
</dbReference>
<dbReference type="ExpressionAtlas" id="A0A2K3NDQ7">
    <property type="expression patterns" value="baseline"/>
</dbReference>
<evidence type="ECO:0000256" key="1">
    <source>
        <dbReference type="ARBA" id="ARBA00022750"/>
    </source>
</evidence>
<accession>A0A2K3NDQ7</accession>
<keyword evidence="1" id="KW-0378">Hydrolase</keyword>
<evidence type="ECO:0000259" key="4">
    <source>
        <dbReference type="Pfam" id="PF22936"/>
    </source>
</evidence>